<sequence length="89" mass="9989">MIFGGEEGRDCRERREREDVEKESTHTWSDEERGVTLGKERDCDKSVRGTTRVGGIIRTDDEDKKGISSGPEGECDGRGTETEEVIVEL</sequence>
<protein>
    <submittedName>
        <fullName evidence="1">Uncharacterized protein</fullName>
    </submittedName>
</protein>
<organism evidence="1 2">
    <name type="scientific">Melia azedarach</name>
    <name type="common">Chinaberry tree</name>
    <dbReference type="NCBI Taxonomy" id="155640"/>
    <lineage>
        <taxon>Eukaryota</taxon>
        <taxon>Viridiplantae</taxon>
        <taxon>Streptophyta</taxon>
        <taxon>Embryophyta</taxon>
        <taxon>Tracheophyta</taxon>
        <taxon>Spermatophyta</taxon>
        <taxon>Magnoliopsida</taxon>
        <taxon>eudicotyledons</taxon>
        <taxon>Gunneridae</taxon>
        <taxon>Pentapetalae</taxon>
        <taxon>rosids</taxon>
        <taxon>malvids</taxon>
        <taxon>Sapindales</taxon>
        <taxon>Meliaceae</taxon>
        <taxon>Melia</taxon>
    </lineage>
</organism>
<dbReference type="Proteomes" id="UP001164539">
    <property type="component" value="Chromosome 2"/>
</dbReference>
<comment type="caution">
    <text evidence="1">The sequence shown here is derived from an EMBL/GenBank/DDBJ whole genome shotgun (WGS) entry which is preliminary data.</text>
</comment>
<reference evidence="1 2" key="1">
    <citation type="journal article" date="2023" name="Science">
        <title>Complex scaffold remodeling in plant triterpene biosynthesis.</title>
        <authorList>
            <person name="De La Pena R."/>
            <person name="Hodgson H."/>
            <person name="Liu J.C."/>
            <person name="Stephenson M.J."/>
            <person name="Martin A.C."/>
            <person name="Owen C."/>
            <person name="Harkess A."/>
            <person name="Leebens-Mack J."/>
            <person name="Jimenez L.E."/>
            <person name="Osbourn A."/>
            <person name="Sattely E.S."/>
        </authorList>
    </citation>
    <scope>NUCLEOTIDE SEQUENCE [LARGE SCALE GENOMIC DNA]</scope>
    <source>
        <strain evidence="2">cv. JPN11</strain>
        <tissue evidence="1">Leaf</tissue>
    </source>
</reference>
<name>A0ACC1YPJ8_MELAZ</name>
<proteinExistence type="predicted"/>
<gene>
    <name evidence="1" type="ORF">OWV82_004043</name>
</gene>
<evidence type="ECO:0000313" key="2">
    <source>
        <dbReference type="Proteomes" id="UP001164539"/>
    </source>
</evidence>
<dbReference type="EMBL" id="CM051395">
    <property type="protein sequence ID" value="KAJ4725132.1"/>
    <property type="molecule type" value="Genomic_DNA"/>
</dbReference>
<accession>A0ACC1YPJ8</accession>
<evidence type="ECO:0000313" key="1">
    <source>
        <dbReference type="EMBL" id="KAJ4725132.1"/>
    </source>
</evidence>
<keyword evidence="2" id="KW-1185">Reference proteome</keyword>